<dbReference type="PROSITE" id="PS50901">
    <property type="entry name" value="FTSK"/>
    <property type="match status" value="3"/>
</dbReference>
<dbReference type="Gene3D" id="3.40.50.300">
    <property type="entry name" value="P-loop containing nucleotide triphosphate hydrolases"/>
    <property type="match status" value="4"/>
</dbReference>
<dbReference type="SMART" id="SM00382">
    <property type="entry name" value="AAA"/>
    <property type="match status" value="2"/>
</dbReference>
<reference evidence="3 4" key="1">
    <citation type="submission" date="2017-04" db="EMBL/GenBank/DDBJ databases">
        <title>The new phylogeny of genus Mycobacterium.</title>
        <authorList>
            <person name="Tortoli E."/>
            <person name="Trovato A."/>
            <person name="Cirillo D.M."/>
        </authorList>
    </citation>
    <scope>NUCLEOTIDE SEQUENCE [LARGE SCALE GENOMIC DNA]</scope>
    <source>
        <strain evidence="3 4">KCTC 19819</strain>
    </source>
</reference>
<feature type="region of interest" description="Disordered" evidence="1">
    <location>
        <begin position="1230"/>
        <end position="1249"/>
    </location>
</feature>
<evidence type="ECO:0000313" key="3">
    <source>
        <dbReference type="EMBL" id="OSC30608.1"/>
    </source>
</evidence>
<dbReference type="InterPro" id="IPR050206">
    <property type="entry name" value="FtsK/SpoIIIE/SftA"/>
</dbReference>
<feature type="transmembrane region" description="Helical" evidence="2">
    <location>
        <begin position="73"/>
        <end position="93"/>
    </location>
</feature>
<protein>
    <submittedName>
        <fullName evidence="3">Type VII secretion protein</fullName>
    </submittedName>
</protein>
<dbReference type="InterPro" id="IPR027417">
    <property type="entry name" value="P-loop_NTPase"/>
</dbReference>
<dbReference type="InterPro" id="IPR002543">
    <property type="entry name" value="FtsK_dom"/>
</dbReference>
<proteinExistence type="predicted"/>
<dbReference type="InterPro" id="IPR003593">
    <property type="entry name" value="AAA+_ATPase"/>
</dbReference>
<dbReference type="SUPFAM" id="SSF52540">
    <property type="entry name" value="P-loop containing nucleoside triphosphate hydrolases"/>
    <property type="match status" value="2"/>
</dbReference>
<sequence length="1415" mass="157358">MFDIFRPTPRRVDQLASEGVQIQSPIPMPPPDTRPAWERFMPLGMALMMIAMLSLMVVMMLQRSGSSGMMTMIYRLPMMVMMVAMMVMMSMGMRGGGGSGNDIDGEMEEYDLQLREDRALIHQHGRAMHDLRTTCFPHPYDLTSLVGSDQMWQADPDPNIGRVIPPEDESDPDVKHLTANPFLRPRIGIGVAPLYPKLKPAEDVVPEMLEPGTKVRYHEAMNTLSVVANLPMDATLAEYPAYAMRGDEQPRLALVRAMLMSLAFNHRPDHLNIGLITDDPDSWQWMKWLPHTEDMTKVEKGMGARLLTWRSIDEFAARHAKQLERLRSDDPDKPPHLLVVVDLPEQSVDWPVTMPGGVPGMTWLVVRYGIDHVSEVKSRILLRDGRVSTYEDFDAAAADQVSLEVADTFARAMYRYRPRGYGSGAVADDTPDHIPDFFEALGIADIETHDIVKVWKENAYTDELKVPYGYRRNGDELTPQVTSLNLYEVNRHGDGPHGAVAGQTGSGKSYFLKCLVLALCAKYGPDKLALLLADFKGGATFLGMKGVPHVVASISNLESATELVERLGAILQGELIRRETYMTEERGCKDIFEYREKQRTRQGDPDWLPMPDLVIIIDECGQFLKDRPDYLKLLTEIGRVGRSLGIHLIICSQFIDKTMVGDLLEHLLFRFSLSVQSPQYSVAMIGTDAAANMVAGKLKGKIIRKFQKDSQPVEVVSFHHEAEYVRRTKVERARITDESPIGDAVSMFDLFADRDFTPVVEGEVVETKEERQGDHMGEVLLQKVRRLHDMRNPFVATMWSPSLRDPMSLPDLGLQKQDKGLSIRIGDIDVPKKQVRVPWNIEFSGNTPHWTIAGGGKSGRTTLLQTMVICGCLQHEPSRLMFMLADYTTGKLGEVRNAPNVAAFARPGADDVVSRILGEARRLIDVRTDAMVNREVYSVDAYLQSKEREPIAGDPYGYVIVAIDGIGGFLGQENRKEVAERLRPIVDSGPGVGIHLVFTADTATAGTSGNAPHYTTELPGCIQLPAPDYSGSKVPAQIKSTLRGFIPKQPGRSVQVFDAEGGVGDDVVALHARTAVPINREIEPDKIENEREIYEVHDYGEEIAALCGQLRNTYAEQIVPPVTAAPAVTPYADMWSAFAPMVDMGRNPRYTIHPLGWDTDTLALAPVPNYSQNLMVYGETGCGKTNALRVIMESVMRQFTPETASIIVIDPLRNMLGERDELYRRGFMRPAKNSEPDEHGEVTQLRPPGYVTSADDINATADMLVRLMGSRRPTNETTGDQLRDRTYFTGPEVYVFVDNFVQIAEGYALKSAFDQVAVGNQTVAKLLGTGDDLGVHFIVSTDIKFSEQVGSSQFLSALREAMLTPILQLAAPPSTRPPVGGAYHLKPKRWRAGQGRMIVDDLDYTQVQLALIRGD</sequence>
<gene>
    <name evidence="3" type="ORF">B8W67_16865</name>
</gene>
<dbReference type="EMBL" id="NCXO01000048">
    <property type="protein sequence ID" value="OSC30608.1"/>
    <property type="molecule type" value="Genomic_DNA"/>
</dbReference>
<keyword evidence="2" id="KW-0812">Transmembrane</keyword>
<dbReference type="Proteomes" id="UP000193577">
    <property type="component" value="Unassembled WGS sequence"/>
</dbReference>
<dbReference type="PANTHER" id="PTHR22683">
    <property type="entry name" value="SPORULATION PROTEIN RELATED"/>
    <property type="match status" value="1"/>
</dbReference>
<dbReference type="RefSeq" id="WP_085305188.1">
    <property type="nucleotide sequence ID" value="NZ_AP022594.1"/>
</dbReference>
<keyword evidence="4" id="KW-1185">Reference proteome</keyword>
<comment type="caution">
    <text evidence="3">The sequence shown here is derived from an EMBL/GenBank/DDBJ whole genome shotgun (WGS) entry which is preliminary data.</text>
</comment>
<organism evidence="3 4">
    <name type="scientific">Mycolicibacillus koreensis</name>
    <dbReference type="NCBI Taxonomy" id="1069220"/>
    <lineage>
        <taxon>Bacteria</taxon>
        <taxon>Bacillati</taxon>
        <taxon>Actinomycetota</taxon>
        <taxon>Actinomycetes</taxon>
        <taxon>Mycobacteriales</taxon>
        <taxon>Mycobacteriaceae</taxon>
        <taxon>Mycolicibacillus</taxon>
    </lineage>
</organism>
<keyword evidence="2" id="KW-0472">Membrane</keyword>
<dbReference type="Pfam" id="PF01580">
    <property type="entry name" value="FtsK_SpoIIIE"/>
    <property type="match status" value="2"/>
</dbReference>
<name>A0A7I7SAW3_9MYCO</name>
<dbReference type="GO" id="GO:0003677">
    <property type="term" value="F:DNA binding"/>
    <property type="evidence" value="ECO:0007669"/>
    <property type="project" value="InterPro"/>
</dbReference>
<dbReference type="GO" id="GO:0005524">
    <property type="term" value="F:ATP binding"/>
    <property type="evidence" value="ECO:0007669"/>
    <property type="project" value="UniProtKB-UniRule"/>
</dbReference>
<feature type="compositionally biased region" description="Basic and acidic residues" evidence="1">
    <location>
        <begin position="1232"/>
        <end position="1241"/>
    </location>
</feature>
<feature type="transmembrane region" description="Helical" evidence="2">
    <location>
        <begin position="40"/>
        <end position="61"/>
    </location>
</feature>
<dbReference type="OrthoDB" id="9807790at2"/>
<accession>A0A7I7SAW3</accession>
<evidence type="ECO:0000313" key="4">
    <source>
        <dbReference type="Proteomes" id="UP000193577"/>
    </source>
</evidence>
<evidence type="ECO:0000256" key="2">
    <source>
        <dbReference type="SAM" id="Phobius"/>
    </source>
</evidence>
<dbReference type="PANTHER" id="PTHR22683:SF1">
    <property type="entry name" value="TYPE VII SECRETION SYSTEM PROTEIN ESSC"/>
    <property type="match status" value="1"/>
</dbReference>
<keyword evidence="2" id="KW-1133">Transmembrane helix</keyword>
<evidence type="ECO:0000256" key="1">
    <source>
        <dbReference type="SAM" id="MobiDB-lite"/>
    </source>
</evidence>